<gene>
    <name evidence="1" type="ORF">IE53DRAFT_363730</name>
</gene>
<protein>
    <submittedName>
        <fullName evidence="1">Uncharacterized protein</fullName>
    </submittedName>
</protein>
<sequence length="232" mass="25078">MSFSGTTAIPIRQAGPADKLGPGARDALSATPGGMNFYGSTPGGTRIVYSRDQLLSLASSPLSQTPPKFFSAIPPEISKSPDRTSRSFGKSPGTSFGKSPGASFSSFSSSPNKFGMSSSYRQRHGEYKPSGLRGQTSARDHHHSHNHGNNSNSNSKHHNQHHHAREPQPPVVPQPQSFTSTNRFAALKDEEIPDADEGGGENEEKTSSNDGHHDEDHHKKSGHHEEQFEMDL</sequence>
<proteinExistence type="predicted"/>
<evidence type="ECO:0000313" key="1">
    <source>
        <dbReference type="EMBL" id="PWN48657.1"/>
    </source>
</evidence>
<evidence type="ECO:0000313" key="2">
    <source>
        <dbReference type="Proteomes" id="UP000245626"/>
    </source>
</evidence>
<name>A0ACD0NSD0_9BASI</name>
<dbReference type="EMBL" id="KZ820163">
    <property type="protein sequence ID" value="PWN48657.1"/>
    <property type="molecule type" value="Genomic_DNA"/>
</dbReference>
<reference evidence="1 2" key="1">
    <citation type="journal article" date="2018" name="Mol. Biol. Evol.">
        <title>Broad Genomic Sampling Reveals a Smut Pathogenic Ancestry of the Fungal Clade Ustilaginomycotina.</title>
        <authorList>
            <person name="Kijpornyongpan T."/>
            <person name="Mondo S.J."/>
            <person name="Barry K."/>
            <person name="Sandor L."/>
            <person name="Lee J."/>
            <person name="Lipzen A."/>
            <person name="Pangilinan J."/>
            <person name="LaButti K."/>
            <person name="Hainaut M."/>
            <person name="Henrissat B."/>
            <person name="Grigoriev I.V."/>
            <person name="Spatafora J.W."/>
            <person name="Aime M.C."/>
        </authorList>
    </citation>
    <scope>NUCLEOTIDE SEQUENCE [LARGE SCALE GENOMIC DNA]</scope>
    <source>
        <strain evidence="1 2">SA 807</strain>
    </source>
</reference>
<keyword evidence="2" id="KW-1185">Reference proteome</keyword>
<organism evidence="1 2">
    <name type="scientific">Violaceomyces palustris</name>
    <dbReference type="NCBI Taxonomy" id="1673888"/>
    <lineage>
        <taxon>Eukaryota</taxon>
        <taxon>Fungi</taxon>
        <taxon>Dikarya</taxon>
        <taxon>Basidiomycota</taxon>
        <taxon>Ustilaginomycotina</taxon>
        <taxon>Ustilaginomycetes</taxon>
        <taxon>Violaceomycetales</taxon>
        <taxon>Violaceomycetaceae</taxon>
        <taxon>Violaceomyces</taxon>
    </lineage>
</organism>
<dbReference type="Proteomes" id="UP000245626">
    <property type="component" value="Unassembled WGS sequence"/>
</dbReference>
<accession>A0ACD0NSD0</accession>